<name>A0AAV2M902_KNICA</name>
<feature type="region of interest" description="Disordered" evidence="1">
    <location>
        <begin position="160"/>
        <end position="184"/>
    </location>
</feature>
<feature type="region of interest" description="Disordered" evidence="1">
    <location>
        <begin position="1"/>
        <end position="28"/>
    </location>
</feature>
<keyword evidence="2" id="KW-1133">Transmembrane helix</keyword>
<dbReference type="AlphaFoldDB" id="A0AAV2M902"/>
<gene>
    <name evidence="3" type="ORF">KC01_LOCUS36527</name>
</gene>
<proteinExistence type="predicted"/>
<evidence type="ECO:0000256" key="1">
    <source>
        <dbReference type="SAM" id="MobiDB-lite"/>
    </source>
</evidence>
<feature type="compositionally biased region" description="Polar residues" evidence="1">
    <location>
        <begin position="10"/>
        <end position="24"/>
    </location>
</feature>
<dbReference type="EMBL" id="OZ035828">
    <property type="protein sequence ID" value="CAL1609843.1"/>
    <property type="molecule type" value="Genomic_DNA"/>
</dbReference>
<sequence length="211" mass="24084">MFVYVRADRSQTSPVEHNNGQSEGRGQGSAEVDTAWSVGESNDVSHCASRRRTHTFPSSTESSLCFLILCLLILCLLILCFLTLCFLILCFLTLCFLILCFLILCFLILCFLIRVFSTINHSFQWHTSDRRGLHQSFCQKHQRRLSHNTAAVRRPRDLASARLRPPPPASARLRPPASARLRPPPPDYRCLRLPTPAYHCLRPPEVPWVQK</sequence>
<organism evidence="3 4">
    <name type="scientific">Knipowitschia caucasica</name>
    <name type="common">Caucasian dwarf goby</name>
    <name type="synonym">Pomatoschistus caucasicus</name>
    <dbReference type="NCBI Taxonomy" id="637954"/>
    <lineage>
        <taxon>Eukaryota</taxon>
        <taxon>Metazoa</taxon>
        <taxon>Chordata</taxon>
        <taxon>Craniata</taxon>
        <taxon>Vertebrata</taxon>
        <taxon>Euteleostomi</taxon>
        <taxon>Actinopterygii</taxon>
        <taxon>Neopterygii</taxon>
        <taxon>Teleostei</taxon>
        <taxon>Neoteleostei</taxon>
        <taxon>Acanthomorphata</taxon>
        <taxon>Gobiaria</taxon>
        <taxon>Gobiiformes</taxon>
        <taxon>Gobioidei</taxon>
        <taxon>Gobiidae</taxon>
        <taxon>Gobiinae</taxon>
        <taxon>Knipowitschia</taxon>
    </lineage>
</organism>
<feature type="transmembrane region" description="Helical" evidence="2">
    <location>
        <begin position="95"/>
        <end position="116"/>
    </location>
</feature>
<feature type="compositionally biased region" description="Low complexity" evidence="1">
    <location>
        <begin position="170"/>
        <end position="181"/>
    </location>
</feature>
<evidence type="ECO:0000256" key="2">
    <source>
        <dbReference type="SAM" id="Phobius"/>
    </source>
</evidence>
<accession>A0AAV2M902</accession>
<feature type="transmembrane region" description="Helical" evidence="2">
    <location>
        <begin position="64"/>
        <end position="89"/>
    </location>
</feature>
<evidence type="ECO:0000313" key="3">
    <source>
        <dbReference type="EMBL" id="CAL1609843.1"/>
    </source>
</evidence>
<keyword evidence="2" id="KW-0812">Transmembrane</keyword>
<dbReference type="Proteomes" id="UP001497482">
    <property type="component" value="Chromosome 6"/>
</dbReference>
<keyword evidence="2" id="KW-0472">Membrane</keyword>
<keyword evidence="4" id="KW-1185">Reference proteome</keyword>
<reference evidence="3 4" key="1">
    <citation type="submission" date="2024-04" db="EMBL/GenBank/DDBJ databases">
        <authorList>
            <person name="Waldvogel A.-M."/>
            <person name="Schoenle A."/>
        </authorList>
    </citation>
    <scope>NUCLEOTIDE SEQUENCE [LARGE SCALE GENOMIC DNA]</scope>
</reference>
<protein>
    <submittedName>
        <fullName evidence="3">Uncharacterized protein</fullName>
    </submittedName>
</protein>
<evidence type="ECO:0000313" key="4">
    <source>
        <dbReference type="Proteomes" id="UP001497482"/>
    </source>
</evidence>